<comment type="caution">
    <text evidence="2">The sequence shown here is derived from an EMBL/GenBank/DDBJ whole genome shotgun (WGS) entry which is preliminary data.</text>
</comment>
<protein>
    <submittedName>
        <fullName evidence="2">Uncharacterized protein</fullName>
    </submittedName>
</protein>
<feature type="chain" id="PRO_5045827775" evidence="1">
    <location>
        <begin position="28"/>
        <end position="130"/>
    </location>
</feature>
<gene>
    <name evidence="2" type="ORF">GCM10007859_12340</name>
</gene>
<dbReference type="EMBL" id="BSOY01000021">
    <property type="protein sequence ID" value="GLS01223.1"/>
    <property type="molecule type" value="Genomic_DNA"/>
</dbReference>
<keyword evidence="3" id="KW-1185">Reference proteome</keyword>
<accession>A0ABQ6BH08</accession>
<sequence>MKTAMIRKALLSTLAATAVMTATPALAQQVTFSVGVGSPGYSQGYGYNRGYGNDLQYRAQRLAQQIDRASYNGRVSRGEAQRLRWEMQEYRSLEWRYARDGRLSQREYAALSYRLDRIQALLRMERRDRW</sequence>
<name>A0ABQ6BH08_9CAUL</name>
<evidence type="ECO:0000256" key="1">
    <source>
        <dbReference type="SAM" id="SignalP"/>
    </source>
</evidence>
<dbReference type="Proteomes" id="UP001156921">
    <property type="component" value="Unassembled WGS sequence"/>
</dbReference>
<feature type="signal peptide" evidence="1">
    <location>
        <begin position="1"/>
        <end position="27"/>
    </location>
</feature>
<reference evidence="3" key="1">
    <citation type="journal article" date="2019" name="Int. J. Syst. Evol. Microbiol.">
        <title>The Global Catalogue of Microorganisms (GCM) 10K type strain sequencing project: providing services to taxonomists for standard genome sequencing and annotation.</title>
        <authorList>
            <consortium name="The Broad Institute Genomics Platform"/>
            <consortium name="The Broad Institute Genome Sequencing Center for Infectious Disease"/>
            <person name="Wu L."/>
            <person name="Ma J."/>
        </authorList>
    </citation>
    <scope>NUCLEOTIDE SEQUENCE [LARGE SCALE GENOMIC DNA]</scope>
    <source>
        <strain evidence="3">NBRC 110107</strain>
    </source>
</reference>
<dbReference type="RefSeq" id="WP_284222079.1">
    <property type="nucleotide sequence ID" value="NZ_BSOY01000021.1"/>
</dbReference>
<evidence type="ECO:0000313" key="2">
    <source>
        <dbReference type="EMBL" id="GLS01223.1"/>
    </source>
</evidence>
<keyword evidence="1" id="KW-0732">Signal</keyword>
<organism evidence="2 3">
    <name type="scientific">Brevundimonas denitrificans</name>
    <dbReference type="NCBI Taxonomy" id="1443434"/>
    <lineage>
        <taxon>Bacteria</taxon>
        <taxon>Pseudomonadati</taxon>
        <taxon>Pseudomonadota</taxon>
        <taxon>Alphaproteobacteria</taxon>
        <taxon>Caulobacterales</taxon>
        <taxon>Caulobacteraceae</taxon>
        <taxon>Brevundimonas</taxon>
    </lineage>
</organism>
<evidence type="ECO:0000313" key="3">
    <source>
        <dbReference type="Proteomes" id="UP001156921"/>
    </source>
</evidence>
<proteinExistence type="predicted"/>